<evidence type="ECO:0000313" key="1">
    <source>
        <dbReference type="EMBL" id="GIH72004.1"/>
    </source>
</evidence>
<reference evidence="1" key="1">
    <citation type="submission" date="2021-01" db="EMBL/GenBank/DDBJ databases">
        <title>Whole genome shotgun sequence of Sphaerimonospora thailandensis NBRC 107569.</title>
        <authorList>
            <person name="Komaki H."/>
            <person name="Tamura T."/>
        </authorList>
    </citation>
    <scope>NUCLEOTIDE SEQUENCE</scope>
    <source>
        <strain evidence="1">NBRC 107569</strain>
    </source>
</reference>
<dbReference type="RefSeq" id="WP_204017679.1">
    <property type="nucleotide sequence ID" value="NZ_BOOG01000043.1"/>
</dbReference>
<evidence type="ECO:0000313" key="2">
    <source>
        <dbReference type="Proteomes" id="UP000610966"/>
    </source>
</evidence>
<proteinExistence type="predicted"/>
<comment type="caution">
    <text evidence="1">The sequence shown here is derived from an EMBL/GenBank/DDBJ whole genome shotgun (WGS) entry which is preliminary data.</text>
</comment>
<sequence>MPEDGIITDLPQRIVGILDIEPEWTVQEDGMLGFVPGEIGVLLAVEEDADDGPAVLRVEARLARHAPDGPETWKFCDLLNNLSLFGSLGGRWVHDPATGVVALVADLAVPAEAELVEPYAEFVALLTCRAEIAAFNSIPQKDLGAGKALTLLHGRRRTVAHPLLDRLSEARRAGADPAPVRAVAELARQRLAERLATWSAPRWFSAPVDWFELWSGYGTVLGIDEVENPELGWGIMIGASFLPEAKRQALIAEGTLPDIPGFATDPHTLTTLNRDAATLGGTAPGCWTVGSRDNTVHRLFLPAALLATATPQTAALLVEQLAWQTADQFHAGFRYRAEGVRVLAAPEWLGDEEADVIARREPYNDGPRPRNPHAVCHFEDALGRVCGINADSLALWESRLTDDDRATPGVLDFPRITSGYIVGGASHRRRT</sequence>
<accession>A0A8J3W087</accession>
<name>A0A8J3W087_9ACTN</name>
<protein>
    <submittedName>
        <fullName evidence="1">Uncharacterized protein</fullName>
    </submittedName>
</protein>
<keyword evidence="2" id="KW-1185">Reference proteome</keyword>
<dbReference type="AlphaFoldDB" id="A0A8J3W087"/>
<dbReference type="Proteomes" id="UP000610966">
    <property type="component" value="Unassembled WGS sequence"/>
</dbReference>
<dbReference type="EMBL" id="BOOG01000043">
    <property type="protein sequence ID" value="GIH72004.1"/>
    <property type="molecule type" value="Genomic_DNA"/>
</dbReference>
<gene>
    <name evidence="1" type="ORF">Mth01_42570</name>
</gene>
<organism evidence="1 2">
    <name type="scientific">Sphaerimonospora thailandensis</name>
    <dbReference type="NCBI Taxonomy" id="795644"/>
    <lineage>
        <taxon>Bacteria</taxon>
        <taxon>Bacillati</taxon>
        <taxon>Actinomycetota</taxon>
        <taxon>Actinomycetes</taxon>
        <taxon>Streptosporangiales</taxon>
        <taxon>Streptosporangiaceae</taxon>
        <taxon>Sphaerimonospora</taxon>
    </lineage>
</organism>